<proteinExistence type="predicted"/>
<sequence length="106" mass="11968">MIHFGPANAQGVHLYHNDTLVISATLTNYIVQLIFADFGSFADVLYYEVYQQMELDDIPLEPVDTLLYGFAGEVVHPLGYISLPLSLGAEPTRKTEWFVSLSWICR</sequence>
<dbReference type="EMBL" id="JACGWJ010000012">
    <property type="protein sequence ID" value="KAL0386214.1"/>
    <property type="molecule type" value="Genomic_DNA"/>
</dbReference>
<reference evidence="1" key="2">
    <citation type="journal article" date="2024" name="Plant">
        <title>Genomic evolution and insights into agronomic trait innovations of Sesamum species.</title>
        <authorList>
            <person name="Miao H."/>
            <person name="Wang L."/>
            <person name="Qu L."/>
            <person name="Liu H."/>
            <person name="Sun Y."/>
            <person name="Le M."/>
            <person name="Wang Q."/>
            <person name="Wei S."/>
            <person name="Zheng Y."/>
            <person name="Lin W."/>
            <person name="Duan Y."/>
            <person name="Cao H."/>
            <person name="Xiong S."/>
            <person name="Wang X."/>
            <person name="Wei L."/>
            <person name="Li C."/>
            <person name="Ma Q."/>
            <person name="Ju M."/>
            <person name="Zhao R."/>
            <person name="Li G."/>
            <person name="Mu C."/>
            <person name="Tian Q."/>
            <person name="Mei H."/>
            <person name="Zhang T."/>
            <person name="Gao T."/>
            <person name="Zhang H."/>
        </authorList>
    </citation>
    <scope>NUCLEOTIDE SEQUENCE</scope>
    <source>
        <strain evidence="1">G02</strain>
    </source>
</reference>
<gene>
    <name evidence="1" type="ORF">Sradi_3015700</name>
</gene>
<dbReference type="PANTHER" id="PTHR33240">
    <property type="entry name" value="OS08G0508500 PROTEIN"/>
    <property type="match status" value="1"/>
</dbReference>
<reference evidence="1" key="1">
    <citation type="submission" date="2020-06" db="EMBL/GenBank/DDBJ databases">
        <authorList>
            <person name="Li T."/>
            <person name="Hu X."/>
            <person name="Zhang T."/>
            <person name="Song X."/>
            <person name="Zhang H."/>
            <person name="Dai N."/>
            <person name="Sheng W."/>
            <person name="Hou X."/>
            <person name="Wei L."/>
        </authorList>
    </citation>
    <scope>NUCLEOTIDE SEQUENCE</scope>
    <source>
        <strain evidence="1">G02</strain>
        <tissue evidence="1">Leaf</tissue>
    </source>
</reference>
<comment type="caution">
    <text evidence="1">The sequence shown here is derived from an EMBL/GenBank/DDBJ whole genome shotgun (WGS) entry which is preliminary data.</text>
</comment>
<organism evidence="1">
    <name type="scientific">Sesamum radiatum</name>
    <name type="common">Black benniseed</name>
    <dbReference type="NCBI Taxonomy" id="300843"/>
    <lineage>
        <taxon>Eukaryota</taxon>
        <taxon>Viridiplantae</taxon>
        <taxon>Streptophyta</taxon>
        <taxon>Embryophyta</taxon>
        <taxon>Tracheophyta</taxon>
        <taxon>Spermatophyta</taxon>
        <taxon>Magnoliopsida</taxon>
        <taxon>eudicotyledons</taxon>
        <taxon>Gunneridae</taxon>
        <taxon>Pentapetalae</taxon>
        <taxon>asterids</taxon>
        <taxon>lamiids</taxon>
        <taxon>Lamiales</taxon>
        <taxon>Pedaliaceae</taxon>
        <taxon>Sesamum</taxon>
    </lineage>
</organism>
<dbReference type="PANTHER" id="PTHR33240:SF8">
    <property type="entry name" value="OS03G0439900 PROTEIN"/>
    <property type="match status" value="1"/>
</dbReference>
<accession>A0AAW2S1E1</accession>
<evidence type="ECO:0000313" key="1">
    <source>
        <dbReference type="EMBL" id="KAL0386214.1"/>
    </source>
</evidence>
<dbReference type="AlphaFoldDB" id="A0AAW2S1E1"/>
<protein>
    <submittedName>
        <fullName evidence="1">Uncharacterized protein</fullName>
    </submittedName>
</protein>
<name>A0AAW2S1E1_SESRA</name>